<dbReference type="GO" id="GO:0045277">
    <property type="term" value="C:respiratory chain complex IV"/>
    <property type="evidence" value="ECO:0007669"/>
    <property type="project" value="Ensembl"/>
</dbReference>
<comment type="function">
    <text evidence="13">Component of the mitochondrial respiratory complex IV (CIV, also named cytochrome c oxidase complex), the last enzyme in the mitochondrial electron transport chain which drives oxidative phosphorylation. The CIV complex is the component of the respiratory chain that catalyzes the reduction of oxygen to water. Acts as an assembly factor that specifically drives the homodimerization of CIV complexes, mediating the formation of mitochondrial respiratory supercomplexes (respirasomes) containing two CIV: supercomplxes with two molecules of CIV show improved activity. Despite being highly expressed in brown adipose tissue, not required for thermogenesis.</text>
</comment>
<keyword evidence="6" id="KW-0809">Transit peptide</keyword>
<comment type="pathway">
    <text evidence="2">Energy metabolism; oxidative phosphorylation.</text>
</comment>
<evidence type="ECO:0000256" key="8">
    <source>
        <dbReference type="ARBA" id="ARBA00023002"/>
    </source>
</evidence>
<evidence type="ECO:0000313" key="15">
    <source>
        <dbReference type="Ensembl" id="ENSMSIP00000004564.1"/>
    </source>
</evidence>
<evidence type="ECO:0000256" key="7">
    <source>
        <dbReference type="ARBA" id="ARBA00022989"/>
    </source>
</evidence>
<evidence type="ECO:0000256" key="6">
    <source>
        <dbReference type="ARBA" id="ARBA00022946"/>
    </source>
</evidence>
<dbReference type="GO" id="GO:0016491">
    <property type="term" value="F:oxidoreductase activity"/>
    <property type="evidence" value="ECO:0007669"/>
    <property type="project" value="UniProtKB-KW"/>
</dbReference>
<evidence type="ECO:0000256" key="5">
    <source>
        <dbReference type="ARBA" id="ARBA00022792"/>
    </source>
</evidence>
<feature type="transmembrane region" description="Helical" evidence="14">
    <location>
        <begin position="60"/>
        <end position="83"/>
    </location>
</feature>
<dbReference type="InterPro" id="IPR003177">
    <property type="entry name" value="Cytc_oxidase_su7a_met"/>
</dbReference>
<dbReference type="Pfam" id="PF02238">
    <property type="entry name" value="COX7a"/>
    <property type="match status" value="1"/>
</dbReference>
<evidence type="ECO:0000256" key="10">
    <source>
        <dbReference type="ARBA" id="ARBA00023136"/>
    </source>
</evidence>
<evidence type="ECO:0000256" key="2">
    <source>
        <dbReference type="ARBA" id="ARBA00004673"/>
    </source>
</evidence>
<keyword evidence="7 14" id="KW-1133">Transmembrane helix</keyword>
<dbReference type="AlphaFoldDB" id="A0A8C6GDZ9"/>
<keyword evidence="16" id="KW-1185">Reference proteome</keyword>
<evidence type="ECO:0000256" key="12">
    <source>
        <dbReference type="ARBA" id="ARBA00041986"/>
    </source>
</evidence>
<dbReference type="GO" id="GO:0006123">
    <property type="term" value="P:mitochondrial electron transport, cytochrome c to oxygen"/>
    <property type="evidence" value="ECO:0007669"/>
    <property type="project" value="InterPro"/>
</dbReference>
<evidence type="ECO:0000256" key="14">
    <source>
        <dbReference type="SAM" id="Phobius"/>
    </source>
</evidence>
<evidence type="ECO:0000313" key="16">
    <source>
        <dbReference type="Proteomes" id="UP000694415"/>
    </source>
</evidence>
<dbReference type="GO" id="GO:0005743">
    <property type="term" value="C:mitochondrial inner membrane"/>
    <property type="evidence" value="ECO:0007669"/>
    <property type="project" value="UniProtKB-SubCell"/>
</dbReference>
<keyword evidence="4 14" id="KW-0812">Transmembrane</keyword>
<dbReference type="PANTHER" id="PTHR10510:SF5">
    <property type="entry name" value="CYTOCHROME C OXIDASE SUBUNIT 7A1, MITOCHONDRIAL"/>
    <property type="match status" value="1"/>
</dbReference>
<evidence type="ECO:0000256" key="11">
    <source>
        <dbReference type="ARBA" id="ARBA00040382"/>
    </source>
</evidence>
<comment type="subcellular location">
    <subcellularLocation>
        <location evidence="1">Mitochondrion inner membrane</location>
        <topology evidence="1">Single-pass membrane protein</topology>
    </subcellularLocation>
</comment>
<evidence type="ECO:0000256" key="9">
    <source>
        <dbReference type="ARBA" id="ARBA00023128"/>
    </source>
</evidence>
<dbReference type="InterPro" id="IPR039297">
    <property type="entry name" value="COX7a"/>
</dbReference>
<protein>
    <recommendedName>
        <fullName evidence="11">Cytochrome c oxidase subunit 7A1, mitochondrial</fullName>
    </recommendedName>
    <alternativeName>
        <fullName evidence="12">Cytochrome c oxidase subunit VIIa-heart</fullName>
    </alternativeName>
</protein>
<dbReference type="SUPFAM" id="SSF81419">
    <property type="entry name" value="Mitochondrial cytochrome c oxidase subunit VIIa"/>
    <property type="match status" value="1"/>
</dbReference>
<keyword evidence="8" id="KW-0560">Oxidoreductase</keyword>
<evidence type="ECO:0000256" key="1">
    <source>
        <dbReference type="ARBA" id="ARBA00004434"/>
    </source>
</evidence>
<dbReference type="Ensembl" id="ENSMSIT00000005784.1">
    <property type="protein sequence ID" value="ENSMSIP00000004564.1"/>
    <property type="gene ID" value="ENSMSIG00000004143.1"/>
</dbReference>
<dbReference type="PANTHER" id="PTHR10510">
    <property type="entry name" value="CYTOCHROME C OXIDASE POLYPEPTIDE 7A"/>
    <property type="match status" value="1"/>
</dbReference>
<dbReference type="Proteomes" id="UP000694415">
    <property type="component" value="Unplaced"/>
</dbReference>
<dbReference type="GeneTree" id="ENSGT00940000162305"/>
<accession>A0A8C6GDZ9</accession>
<dbReference type="FunFam" id="4.10.91.10:FF:000001">
    <property type="entry name" value="Cytochrome c oxidase subunit 7A1, mitochondrial"/>
    <property type="match status" value="1"/>
</dbReference>
<dbReference type="GO" id="GO:0004129">
    <property type="term" value="F:cytochrome-c oxidase activity"/>
    <property type="evidence" value="ECO:0007669"/>
    <property type="project" value="Ensembl"/>
</dbReference>
<keyword evidence="9" id="KW-0496">Mitochondrion</keyword>
<dbReference type="GO" id="GO:0002082">
    <property type="term" value="P:regulation of oxidative phosphorylation"/>
    <property type="evidence" value="ECO:0007669"/>
    <property type="project" value="TreeGrafter"/>
</dbReference>
<dbReference type="InterPro" id="IPR036539">
    <property type="entry name" value="Cyt_c_oxidase_su7a_sf"/>
</dbReference>
<reference evidence="15" key="2">
    <citation type="submission" date="2025-09" db="UniProtKB">
        <authorList>
            <consortium name="Ensembl"/>
        </authorList>
    </citation>
    <scope>IDENTIFICATION</scope>
</reference>
<proteinExistence type="inferred from homology"/>
<evidence type="ECO:0000256" key="4">
    <source>
        <dbReference type="ARBA" id="ARBA00022692"/>
    </source>
</evidence>
<dbReference type="CDD" id="cd00928">
    <property type="entry name" value="Cyt_c_Oxidase_VIIa"/>
    <property type="match status" value="1"/>
</dbReference>
<evidence type="ECO:0000256" key="3">
    <source>
        <dbReference type="ARBA" id="ARBA00009331"/>
    </source>
</evidence>
<reference evidence="15" key="1">
    <citation type="submission" date="2025-08" db="UniProtKB">
        <authorList>
            <consortium name="Ensembl"/>
        </authorList>
    </citation>
    <scope>IDENTIFICATION</scope>
</reference>
<evidence type="ECO:0000256" key="13">
    <source>
        <dbReference type="ARBA" id="ARBA00049614"/>
    </source>
</evidence>
<dbReference type="GO" id="GO:0097250">
    <property type="term" value="P:mitochondrial respirasome assembly"/>
    <property type="evidence" value="ECO:0007669"/>
    <property type="project" value="TreeGrafter"/>
</dbReference>
<dbReference type="Gene3D" id="4.10.91.10">
    <property type="entry name" value="Cytochrome c oxidase, subunit VIIa"/>
    <property type="match status" value="1"/>
</dbReference>
<comment type="similarity">
    <text evidence="3">Belongs to the cytochrome c oxidase VIIa family.</text>
</comment>
<name>A0A8C6GDZ9_MUSSI</name>
<keyword evidence="5" id="KW-0999">Mitochondrion inner membrane</keyword>
<sequence>MPNLNMPGSGVLEQVSQALVRCFSSSTRSHLENRVAEKQKLFQANNDLPVHLKGGGMDNVLYRLTMTLTLGGTAYCLYCLGWASFPHKK</sequence>
<keyword evidence="10 14" id="KW-0472">Membrane</keyword>
<organism evidence="15 16">
    <name type="scientific">Mus spicilegus</name>
    <name type="common">Mound-building mouse</name>
    <dbReference type="NCBI Taxonomy" id="10103"/>
    <lineage>
        <taxon>Eukaryota</taxon>
        <taxon>Metazoa</taxon>
        <taxon>Chordata</taxon>
        <taxon>Craniata</taxon>
        <taxon>Vertebrata</taxon>
        <taxon>Euteleostomi</taxon>
        <taxon>Mammalia</taxon>
        <taxon>Eutheria</taxon>
        <taxon>Euarchontoglires</taxon>
        <taxon>Glires</taxon>
        <taxon>Rodentia</taxon>
        <taxon>Myomorpha</taxon>
        <taxon>Muroidea</taxon>
        <taxon>Muridae</taxon>
        <taxon>Murinae</taxon>
        <taxon>Mus</taxon>
        <taxon>Mus</taxon>
    </lineage>
</organism>